<keyword evidence="10" id="KW-0031">Aminopeptidase</keyword>
<dbReference type="GO" id="GO:0008270">
    <property type="term" value="F:zinc ion binding"/>
    <property type="evidence" value="ECO:0007669"/>
    <property type="project" value="InterPro"/>
</dbReference>
<dbReference type="Gene3D" id="3.40.630.10">
    <property type="entry name" value="Zn peptidases"/>
    <property type="match status" value="1"/>
</dbReference>
<comment type="caution">
    <text evidence="10">The sequence shown here is derived from an EMBL/GenBank/DDBJ whole genome shotgun (WGS) entry which is preliminary data.</text>
</comment>
<keyword evidence="6" id="KW-0862">Zinc</keyword>
<protein>
    <recommendedName>
        <fullName evidence="8">Peptidase T</fullName>
        <ecNumber evidence="8">3.4.11.4</ecNumber>
    </recommendedName>
</protein>
<dbReference type="PANTHER" id="PTHR42994:SF1">
    <property type="entry name" value="PEPTIDASE T"/>
    <property type="match status" value="1"/>
</dbReference>
<dbReference type="NCBIfam" id="NF003976">
    <property type="entry name" value="PRK05469.1"/>
    <property type="match status" value="1"/>
</dbReference>
<dbReference type="AlphaFoldDB" id="A0A9D9E9I1"/>
<dbReference type="NCBIfam" id="NF009920">
    <property type="entry name" value="PRK13381.1"/>
    <property type="match status" value="1"/>
</dbReference>
<dbReference type="InterPro" id="IPR010161">
    <property type="entry name" value="Peptidase_M20B"/>
</dbReference>
<dbReference type="Pfam" id="PF07687">
    <property type="entry name" value="M20_dimer"/>
    <property type="match status" value="1"/>
</dbReference>
<dbReference type="InterPro" id="IPR036264">
    <property type="entry name" value="Bact_exopeptidase_dim_dom"/>
</dbReference>
<sequence length="408" mass="44179">MKDFREGVSGRFIRYAQYDTMSCPAKVGVQRPTSSGQVVLQKALVEELKELGLEVDYGKESVVHGILRSNCPGARAVAFMAHVDTADDVMGNGVRPMRHIYKGGDIVLPGTTIRACDNPELAQYVDSEIITSDGTTLLGADDKAGLAEIMEAVNYLVGHPEIRHGDVEVFFTPDEETGAGMDQFPYDRMVSSVCYTMDGGGRGEVESECFNAATVKIRIHGVSTHLGSGRGRLVNALRVASLITEVLPQAESPEATDGRYGYYHVGAIEGTNVEAAMEIYLRDHDSGLFKQRIEAVKKLATTIAELYHAQADVSVQISYRNMGQANASHPEALEAVFEACRSIGIEAHETIIRGGTDGARLAEHTGLPCPNLFTGGHNYHSLEEWASVDAMSEAVNMILAIIDHYAKG</sequence>
<evidence type="ECO:0000256" key="2">
    <source>
        <dbReference type="ARBA" id="ARBA00009692"/>
    </source>
</evidence>
<proteinExistence type="inferred from homology"/>
<dbReference type="InterPro" id="IPR002933">
    <property type="entry name" value="Peptidase_M20"/>
</dbReference>
<comment type="cofactor">
    <cofactor evidence="1">
        <name>Zn(2+)</name>
        <dbReference type="ChEBI" id="CHEBI:29105"/>
    </cofactor>
</comment>
<evidence type="ECO:0000256" key="7">
    <source>
        <dbReference type="ARBA" id="ARBA00023049"/>
    </source>
</evidence>
<organism evidence="10 11">
    <name type="scientific">Candidatus Aphodenecus pullistercoris</name>
    <dbReference type="NCBI Taxonomy" id="2840669"/>
    <lineage>
        <taxon>Bacteria</taxon>
        <taxon>Pseudomonadati</taxon>
        <taxon>Spirochaetota</taxon>
        <taxon>Spirochaetia</taxon>
        <taxon>Spirochaetales</taxon>
        <taxon>Candidatus Aphodenecus</taxon>
    </lineage>
</organism>
<evidence type="ECO:0000259" key="9">
    <source>
        <dbReference type="Pfam" id="PF07687"/>
    </source>
</evidence>
<evidence type="ECO:0000256" key="3">
    <source>
        <dbReference type="ARBA" id="ARBA00022670"/>
    </source>
</evidence>
<keyword evidence="7" id="KW-0482">Metalloprotease</keyword>
<dbReference type="GO" id="GO:0008237">
    <property type="term" value="F:metallopeptidase activity"/>
    <property type="evidence" value="ECO:0007669"/>
    <property type="project" value="UniProtKB-KW"/>
</dbReference>
<comment type="similarity">
    <text evidence="2">Belongs to the peptidase M20B family.</text>
</comment>
<dbReference type="Proteomes" id="UP000823633">
    <property type="component" value="Unassembled WGS sequence"/>
</dbReference>
<evidence type="ECO:0000256" key="4">
    <source>
        <dbReference type="ARBA" id="ARBA00022723"/>
    </source>
</evidence>
<reference evidence="10" key="2">
    <citation type="journal article" date="2021" name="PeerJ">
        <title>Extensive microbial diversity within the chicken gut microbiome revealed by metagenomics and culture.</title>
        <authorList>
            <person name="Gilroy R."/>
            <person name="Ravi A."/>
            <person name="Getino M."/>
            <person name="Pursley I."/>
            <person name="Horton D.L."/>
            <person name="Alikhan N.F."/>
            <person name="Baker D."/>
            <person name="Gharbi K."/>
            <person name="Hall N."/>
            <person name="Watson M."/>
            <person name="Adriaenssens E.M."/>
            <person name="Foster-Nyarko E."/>
            <person name="Jarju S."/>
            <person name="Secka A."/>
            <person name="Antonio M."/>
            <person name="Oren A."/>
            <person name="Chaudhuri R.R."/>
            <person name="La Ragione R."/>
            <person name="Hildebrand F."/>
            <person name="Pallen M.J."/>
        </authorList>
    </citation>
    <scope>NUCLEOTIDE SEQUENCE</scope>
    <source>
        <strain evidence="10">11167</strain>
    </source>
</reference>
<reference evidence="10" key="1">
    <citation type="submission" date="2020-10" db="EMBL/GenBank/DDBJ databases">
        <authorList>
            <person name="Gilroy R."/>
        </authorList>
    </citation>
    <scope>NUCLEOTIDE SEQUENCE</scope>
    <source>
        <strain evidence="10">11167</strain>
    </source>
</reference>
<dbReference type="Gene3D" id="3.30.70.360">
    <property type="match status" value="1"/>
</dbReference>
<keyword evidence="3" id="KW-0645">Protease</keyword>
<dbReference type="PANTHER" id="PTHR42994">
    <property type="entry name" value="PEPTIDASE T"/>
    <property type="match status" value="1"/>
</dbReference>
<dbReference type="InterPro" id="IPR001261">
    <property type="entry name" value="ArgE/DapE_CS"/>
</dbReference>
<evidence type="ECO:0000313" key="11">
    <source>
        <dbReference type="Proteomes" id="UP000823633"/>
    </source>
</evidence>
<evidence type="ECO:0000256" key="6">
    <source>
        <dbReference type="ARBA" id="ARBA00022833"/>
    </source>
</evidence>
<evidence type="ECO:0000256" key="8">
    <source>
        <dbReference type="NCBIfam" id="TIGR01882"/>
    </source>
</evidence>
<dbReference type="SUPFAM" id="SSF53187">
    <property type="entry name" value="Zn-dependent exopeptidases"/>
    <property type="match status" value="1"/>
</dbReference>
<dbReference type="GO" id="GO:0006508">
    <property type="term" value="P:proteolysis"/>
    <property type="evidence" value="ECO:0007669"/>
    <property type="project" value="UniProtKB-UniRule"/>
</dbReference>
<feature type="domain" description="Peptidase M20 dimerisation" evidence="9">
    <location>
        <begin position="210"/>
        <end position="304"/>
    </location>
</feature>
<dbReference type="InterPro" id="IPR011650">
    <property type="entry name" value="Peptidase_M20_dimer"/>
</dbReference>
<dbReference type="Pfam" id="PF01546">
    <property type="entry name" value="Peptidase_M20"/>
    <property type="match status" value="1"/>
</dbReference>
<dbReference type="SUPFAM" id="SSF55031">
    <property type="entry name" value="Bacterial exopeptidase dimerisation domain"/>
    <property type="match status" value="1"/>
</dbReference>
<dbReference type="PROSITE" id="PS00758">
    <property type="entry name" value="ARGE_DAPE_CPG2_1"/>
    <property type="match status" value="1"/>
</dbReference>
<accession>A0A9D9E9I1</accession>
<name>A0A9D9E9I1_9SPIR</name>
<dbReference type="EMBL" id="JADIMU010000045">
    <property type="protein sequence ID" value="MBO8443518.1"/>
    <property type="molecule type" value="Genomic_DNA"/>
</dbReference>
<evidence type="ECO:0000256" key="1">
    <source>
        <dbReference type="ARBA" id="ARBA00001947"/>
    </source>
</evidence>
<evidence type="ECO:0000313" key="10">
    <source>
        <dbReference type="EMBL" id="MBO8443518.1"/>
    </source>
</evidence>
<dbReference type="EC" id="3.4.11.4" evidence="8"/>
<dbReference type="GO" id="GO:0006518">
    <property type="term" value="P:peptide metabolic process"/>
    <property type="evidence" value="ECO:0007669"/>
    <property type="project" value="InterPro"/>
</dbReference>
<dbReference type="NCBIfam" id="TIGR01882">
    <property type="entry name" value="peptidase-T"/>
    <property type="match status" value="1"/>
</dbReference>
<gene>
    <name evidence="10" type="primary">pepT</name>
    <name evidence="10" type="ORF">IAC42_07135</name>
</gene>
<dbReference type="GO" id="GO:0045148">
    <property type="term" value="F:tripeptide aminopeptidase activity"/>
    <property type="evidence" value="ECO:0007669"/>
    <property type="project" value="UniProtKB-UniRule"/>
</dbReference>
<keyword evidence="4" id="KW-0479">Metal-binding</keyword>
<keyword evidence="5 10" id="KW-0378">Hydrolase</keyword>
<evidence type="ECO:0000256" key="5">
    <source>
        <dbReference type="ARBA" id="ARBA00022801"/>
    </source>
</evidence>